<keyword evidence="4" id="KW-0479">Metal-binding</keyword>
<reference evidence="11 12" key="1">
    <citation type="submission" date="2018-08" db="EMBL/GenBank/DDBJ databases">
        <title>Recombination of ecologically and evolutionarily significant loci maintains genetic cohesion in the Pseudomonas syringae species complex.</title>
        <authorList>
            <person name="Dillon M."/>
            <person name="Thakur S."/>
            <person name="Almeida R.N.D."/>
            <person name="Weir B.S."/>
            <person name="Guttman D.S."/>
        </authorList>
    </citation>
    <scope>NUCLEOTIDE SEQUENCE [LARGE SCALE GENOMIC DNA]</scope>
    <source>
        <strain evidence="11 12">ICMP 4092</strain>
    </source>
</reference>
<evidence type="ECO:0000256" key="5">
    <source>
        <dbReference type="ARBA" id="ARBA00022842"/>
    </source>
</evidence>
<proteinExistence type="inferred from homology"/>
<sequence length="342" mass="38900">MKKTNEWKHFFLSRGIPQETIDRYLDQIKSLAASDSPVIFEVEHLSLLLGIEYLTIQAMINGTPRFYRAFTIKKRTGGNRIIHAPYPSLLQCQDWIYKNILLNCAVHDNAHGYIPKRSIFTNASPHLNCNVLLKMDLKDFFPSIGIGWVINLFSELGYSHSVSHALASLCCNKGSLVQGASTSPYLTNILLYGLDERLARLASKSNLKYTRYADDMTFSGGYISNKFPALIESIVSDYGLVVNTNKTRLMINKNKKIVTGLSVAGDTLRITRELRRTIKQAVHYIERHGFLSHVSQEKIKDPFYLDSIFGKVNFWLQAEPNNSNAKMCRDRLLPHFGKNYQA</sequence>
<dbReference type="RefSeq" id="WP_122218332.1">
    <property type="nucleotide sequence ID" value="NZ_RBQC01000009.1"/>
</dbReference>
<evidence type="ECO:0000256" key="7">
    <source>
        <dbReference type="ARBA" id="ARBA00023118"/>
    </source>
</evidence>
<keyword evidence="2" id="KW-0808">Transferase</keyword>
<keyword evidence="3" id="KW-0548">Nucleotidyltransferase</keyword>
<dbReference type="Proteomes" id="UP000268056">
    <property type="component" value="Unassembled WGS sequence"/>
</dbReference>
<evidence type="ECO:0000256" key="4">
    <source>
        <dbReference type="ARBA" id="ARBA00022723"/>
    </source>
</evidence>
<dbReference type="PRINTS" id="PR00866">
    <property type="entry name" value="RNADNAPOLMS"/>
</dbReference>
<dbReference type="EC" id="2.7.7.49" evidence="1"/>
<dbReference type="GO" id="GO:0003723">
    <property type="term" value="F:RNA binding"/>
    <property type="evidence" value="ECO:0007669"/>
    <property type="project" value="InterPro"/>
</dbReference>
<evidence type="ECO:0000256" key="6">
    <source>
        <dbReference type="ARBA" id="ARBA00022918"/>
    </source>
</evidence>
<keyword evidence="5" id="KW-0460">Magnesium</keyword>
<dbReference type="EMBL" id="RBQC01000009">
    <property type="protein sequence ID" value="RMO93668.1"/>
    <property type="molecule type" value="Genomic_DNA"/>
</dbReference>
<dbReference type="PANTHER" id="PTHR34047:SF7">
    <property type="entry name" value="RNA-DIRECTED DNA POLYMERASE"/>
    <property type="match status" value="1"/>
</dbReference>
<dbReference type="GO" id="GO:0046872">
    <property type="term" value="F:metal ion binding"/>
    <property type="evidence" value="ECO:0007669"/>
    <property type="project" value="UniProtKB-KW"/>
</dbReference>
<evidence type="ECO:0000256" key="2">
    <source>
        <dbReference type="ARBA" id="ARBA00022679"/>
    </source>
</evidence>
<gene>
    <name evidence="11" type="ORF">ALQ32_02655</name>
</gene>
<keyword evidence="6 11" id="KW-0695">RNA-directed DNA polymerase</keyword>
<organism evidence="11 12">
    <name type="scientific">Pseudomonas syringae pv. tagetis</name>
    <dbReference type="NCBI Taxonomy" id="129140"/>
    <lineage>
        <taxon>Bacteria</taxon>
        <taxon>Pseudomonadati</taxon>
        <taxon>Pseudomonadota</taxon>
        <taxon>Gammaproteobacteria</taxon>
        <taxon>Pseudomonadales</taxon>
        <taxon>Pseudomonadaceae</taxon>
        <taxon>Pseudomonas</taxon>
    </lineage>
</organism>
<dbReference type="InterPro" id="IPR000123">
    <property type="entry name" value="Reverse_transcriptase_msDNA"/>
</dbReference>
<dbReference type="InterPro" id="IPR051083">
    <property type="entry name" value="GrpII_Intron_Splice-Mob/Def"/>
</dbReference>
<accession>A0A3M3ZG66</accession>
<evidence type="ECO:0000256" key="3">
    <source>
        <dbReference type="ARBA" id="ARBA00022695"/>
    </source>
</evidence>
<dbReference type="PANTHER" id="PTHR34047">
    <property type="entry name" value="NUCLEAR INTRON MATURASE 1, MITOCHONDRIAL-RELATED"/>
    <property type="match status" value="1"/>
</dbReference>
<dbReference type="GO" id="GO:0051607">
    <property type="term" value="P:defense response to virus"/>
    <property type="evidence" value="ECO:0007669"/>
    <property type="project" value="UniProtKB-KW"/>
</dbReference>
<dbReference type="GO" id="GO:0003964">
    <property type="term" value="F:RNA-directed DNA polymerase activity"/>
    <property type="evidence" value="ECO:0007669"/>
    <property type="project" value="UniProtKB-KW"/>
</dbReference>
<evidence type="ECO:0000256" key="1">
    <source>
        <dbReference type="ARBA" id="ARBA00012493"/>
    </source>
</evidence>
<evidence type="ECO:0000256" key="8">
    <source>
        <dbReference type="ARBA" id="ARBA00034120"/>
    </source>
</evidence>
<comment type="similarity">
    <text evidence="8">Belongs to the bacterial reverse transcriptase family.</text>
</comment>
<dbReference type="SUPFAM" id="SSF56672">
    <property type="entry name" value="DNA/RNA polymerases"/>
    <property type="match status" value="1"/>
</dbReference>
<protein>
    <recommendedName>
        <fullName evidence="1">RNA-directed DNA polymerase</fullName>
        <ecNumber evidence="1">2.7.7.49</ecNumber>
    </recommendedName>
</protein>
<comment type="caution">
    <text evidence="11">The sequence shown here is derived from an EMBL/GenBank/DDBJ whole genome shotgun (WGS) entry which is preliminary data.</text>
</comment>
<evidence type="ECO:0000256" key="9">
    <source>
        <dbReference type="ARBA" id="ARBA00048173"/>
    </source>
</evidence>
<dbReference type="CDD" id="cd03487">
    <property type="entry name" value="RT_Bac_retron_II"/>
    <property type="match status" value="1"/>
</dbReference>
<name>A0A3M3ZG66_9PSED</name>
<dbReference type="InterPro" id="IPR000477">
    <property type="entry name" value="RT_dom"/>
</dbReference>
<keyword evidence="7" id="KW-0051">Antiviral defense</keyword>
<evidence type="ECO:0000313" key="11">
    <source>
        <dbReference type="EMBL" id="RMO93668.1"/>
    </source>
</evidence>
<dbReference type="AlphaFoldDB" id="A0A3M3ZG66"/>
<evidence type="ECO:0000259" key="10">
    <source>
        <dbReference type="Pfam" id="PF00078"/>
    </source>
</evidence>
<feature type="domain" description="Reverse transcriptase" evidence="10">
    <location>
        <begin position="72"/>
        <end position="251"/>
    </location>
</feature>
<evidence type="ECO:0000313" key="12">
    <source>
        <dbReference type="Proteomes" id="UP000268056"/>
    </source>
</evidence>
<dbReference type="Pfam" id="PF00078">
    <property type="entry name" value="RVT_1"/>
    <property type="match status" value="1"/>
</dbReference>
<dbReference type="InterPro" id="IPR043502">
    <property type="entry name" value="DNA/RNA_pol_sf"/>
</dbReference>
<comment type="catalytic activity">
    <reaction evidence="9">
        <text>DNA(n) + a 2'-deoxyribonucleoside 5'-triphosphate = DNA(n+1) + diphosphate</text>
        <dbReference type="Rhea" id="RHEA:22508"/>
        <dbReference type="Rhea" id="RHEA-COMP:17339"/>
        <dbReference type="Rhea" id="RHEA-COMP:17340"/>
        <dbReference type="ChEBI" id="CHEBI:33019"/>
        <dbReference type="ChEBI" id="CHEBI:61560"/>
        <dbReference type="ChEBI" id="CHEBI:173112"/>
        <dbReference type="EC" id="2.7.7.49"/>
    </reaction>
</comment>